<comment type="caution">
    <text evidence="2">The sequence shown here is derived from an EMBL/GenBank/DDBJ whole genome shotgun (WGS) entry which is preliminary data.</text>
</comment>
<dbReference type="GO" id="GO:0003968">
    <property type="term" value="F:RNA-directed RNA polymerase activity"/>
    <property type="evidence" value="ECO:0007669"/>
    <property type="project" value="InterPro"/>
</dbReference>
<reference evidence="2" key="1">
    <citation type="submission" date="2017-04" db="EMBL/GenBank/DDBJ databases">
        <title>Unveiling RNA virosphere associated with marine microorganisms.</title>
        <authorList>
            <person name="Urayama S."/>
            <person name="Takaki Y."/>
            <person name="Nishi S."/>
            <person name="Yoshida Y."/>
            <person name="Deguchi S."/>
            <person name="Takai K."/>
            <person name="Nunoura T."/>
        </authorList>
    </citation>
    <scope>NUCLEOTIDE SEQUENCE</scope>
</reference>
<dbReference type="GO" id="GO:0006351">
    <property type="term" value="P:DNA-templated transcription"/>
    <property type="evidence" value="ECO:0007669"/>
    <property type="project" value="InterPro"/>
</dbReference>
<evidence type="ECO:0000313" key="2">
    <source>
        <dbReference type="EMBL" id="GBH21934.1"/>
    </source>
</evidence>
<dbReference type="InterPro" id="IPR001205">
    <property type="entry name" value="RNA-dir_pol_C"/>
</dbReference>
<organism evidence="2">
    <name type="scientific">viral metagenome</name>
    <dbReference type="NCBI Taxonomy" id="1070528"/>
    <lineage>
        <taxon>unclassified sequences</taxon>
        <taxon>metagenomes</taxon>
        <taxon>organismal metagenomes</taxon>
    </lineage>
</organism>
<sequence>MLSAEWLPEPAAEVRGIKRMLRKKWERWRESEEAEEFMERARAMTAGARKKMAREEIMVYRDRARASARTRGTSILIRYQKELEVGILEKYLVGSLSAEDAVGFAARGLQRRSQRGGDGPATQITVSRRYTRWRADTAGTVHTEQVIKTAVLGPNSTQLSKLRSLAPMASHSTAWLLGRTYQCVGERPAKIAGRTNLPSAFIQTRGTEGAGPERILVHPGVETSWTDLESCMFSEASTGTSADVVSLCLKGIRGTHSSWGLPSIMVDPISSTFQHGIFTKPATSSGWGEDADQGRTMGCSASFAAVRLEERFRAIMREPVPNTAPWVIGGRAKRTDIGLEDKVLKARAVVYPGAESRLVSGMYSQWVTRSFAASRGGIWVGRKLDYSSTEDLRARCLKGLWQRGVDWRRCGFNLPELLVVAGLACAFSLFPQTRELRNVFLHEAAGVAAKTVLLPGGWVYKVTKGSPSGPWTSIIDTFANSIIFGSCYAMLGVPRSPPFEFYGDDSVEHITPGKSKPYSQLRDKAQELWGMKGDEEAEEGELYTQDESDAKCTFLKRYFYCDVPTRKVSAWRDVSELPERKRDSPESQLERIVYVKNEPMPNPEAHNYFKDYFQYVGDTLGLIRRDVAAAFEQNCSQAVARFYEAGKGIVLQPDREGKMTLRQLRYTHSRLVAWALERSPNGELRCPNIWRSFAWRVGASPYFPGFCSYSGCTPSRWADNFRQPYFDKRTKRQVRSICSQLVDNWGRKARDWAQPGNPKRKPAYL</sequence>
<dbReference type="InterPro" id="IPR043128">
    <property type="entry name" value="Rev_trsase/Diguanyl_cyclase"/>
</dbReference>
<dbReference type="GO" id="GO:0003723">
    <property type="term" value="F:RNA binding"/>
    <property type="evidence" value="ECO:0007669"/>
    <property type="project" value="InterPro"/>
</dbReference>
<accession>A0A2V0RA33</accession>
<name>A0A2V0RA33_9ZZZZ</name>
<evidence type="ECO:0000259" key="1">
    <source>
        <dbReference type="Pfam" id="PF00680"/>
    </source>
</evidence>
<dbReference type="SUPFAM" id="SSF56672">
    <property type="entry name" value="DNA/RNA polymerases"/>
    <property type="match status" value="1"/>
</dbReference>
<dbReference type="Pfam" id="PF00680">
    <property type="entry name" value="RdRP_1"/>
    <property type="match status" value="1"/>
</dbReference>
<dbReference type="Gene3D" id="3.30.70.270">
    <property type="match status" value="1"/>
</dbReference>
<feature type="domain" description="RNA-directed RNA polymerase C-terminal" evidence="1">
    <location>
        <begin position="345"/>
        <end position="562"/>
    </location>
</feature>
<dbReference type="EMBL" id="BDQA01000462">
    <property type="protein sequence ID" value="GBH21934.1"/>
    <property type="molecule type" value="Genomic_RNA"/>
</dbReference>
<protein>
    <submittedName>
        <fullName evidence="2">RdRp</fullName>
    </submittedName>
</protein>
<dbReference type="InterPro" id="IPR043502">
    <property type="entry name" value="DNA/RNA_pol_sf"/>
</dbReference>
<dbReference type="AlphaFoldDB" id="A0A2V0RA33"/>
<proteinExistence type="predicted"/>